<dbReference type="NCBIfam" id="TIGR04336">
    <property type="entry name" value="AmmeMemoSam_B"/>
    <property type="match status" value="1"/>
</dbReference>
<evidence type="ECO:0000313" key="3">
    <source>
        <dbReference type="Proteomes" id="UP000273278"/>
    </source>
</evidence>
<dbReference type="Gene3D" id="3.40.830.10">
    <property type="entry name" value="LigB-like"/>
    <property type="match status" value="1"/>
</dbReference>
<organism evidence="2 3">
    <name type="scientific">Methanomethylophilus alvi</name>
    <dbReference type="NCBI Taxonomy" id="1291540"/>
    <lineage>
        <taxon>Archaea</taxon>
        <taxon>Methanobacteriati</taxon>
        <taxon>Thermoplasmatota</taxon>
        <taxon>Thermoplasmata</taxon>
        <taxon>Methanomassiliicoccales</taxon>
        <taxon>Methanomethylophilaceae</taxon>
        <taxon>Methanomethylophilus</taxon>
    </lineage>
</organism>
<dbReference type="RefSeq" id="WP_015504063.1">
    <property type="nucleotide sequence ID" value="NZ_CP017686.1"/>
</dbReference>
<evidence type="ECO:0000256" key="1">
    <source>
        <dbReference type="ARBA" id="ARBA00006315"/>
    </source>
</evidence>
<dbReference type="AlphaFoldDB" id="A0A3G3IEV5"/>
<dbReference type="InterPro" id="IPR002737">
    <property type="entry name" value="MEMO1_fam"/>
</dbReference>
<reference evidence="2 3" key="1">
    <citation type="submission" date="2016-10" db="EMBL/GenBank/DDBJ databases">
        <title>Complete genome of the TMA-utilizing, human hosted archaeon Methanomethylophilus alvus Gen. nov, sp. nov., strain Mx-05, derived from a pure culture.</title>
        <authorList>
            <person name="Brugere J.-F."/>
            <person name="Ben Hania W."/>
            <person name="Chaudhary P.P."/>
            <person name="Gaci N."/>
            <person name="Borrel G."/>
            <person name="Cao Van Tuat L."/>
            <person name="Fardeau M.-L."/>
            <person name="Harris H.M.B."/>
            <person name="O'Toole P.W."/>
            <person name="Ollivier B."/>
        </authorList>
    </citation>
    <scope>NUCLEOTIDE SEQUENCE [LARGE SCALE GENOMIC DNA]</scope>
    <source>
        <strain evidence="2 3">Mx-05</strain>
    </source>
</reference>
<name>A0A3G3IEV5_9ARCH</name>
<dbReference type="GeneID" id="41320956"/>
<dbReference type="CDD" id="cd07361">
    <property type="entry name" value="MEMO_like"/>
    <property type="match status" value="1"/>
</dbReference>
<sequence length="269" mass="29355">MRIPAVAGTFYPSDPTVLRSQISQCFREGPGEPCGCSGRRAVSAVLSPHAGYLCSGTCAAYSFRSIAEDGLPEAYIVIGPDHYGVPYESVMCGEEYVTPFGRCEVHEDIAMRLRELIPDDVRAHTREHSVEVEVPFIQYIDPKAKIVPIIMGRQSMRSAERLAQSVKAACSGHDVVIIASSDLVHYVPKPYADEMDSMFMDAVASGDVSSVYRLVEKERLSVCGYGPIAVAMMLSGGRIEVLDRTDSFESIGYDRNSVVGYGSAVMYKS</sequence>
<accession>A0A3G3IEV5</accession>
<dbReference type="Proteomes" id="UP000273278">
    <property type="component" value="Chromosome"/>
</dbReference>
<dbReference type="PANTHER" id="PTHR11060">
    <property type="entry name" value="PROTEIN MEMO1"/>
    <property type="match status" value="1"/>
</dbReference>
<gene>
    <name evidence="2" type="ORF">BKD89_00765</name>
</gene>
<evidence type="ECO:0000313" key="2">
    <source>
        <dbReference type="EMBL" id="AYQ54353.1"/>
    </source>
</evidence>
<dbReference type="OMA" id="EQEAQYG"/>
<protein>
    <submittedName>
        <fullName evidence="2">AmmeMemoRadiSam system protein B</fullName>
    </submittedName>
</protein>
<dbReference type="EMBL" id="CP017686">
    <property type="protein sequence ID" value="AYQ54353.1"/>
    <property type="molecule type" value="Genomic_DNA"/>
</dbReference>
<dbReference type="Pfam" id="PF01875">
    <property type="entry name" value="Memo"/>
    <property type="match status" value="1"/>
</dbReference>
<dbReference type="PANTHER" id="PTHR11060:SF0">
    <property type="entry name" value="PROTEIN MEMO1"/>
    <property type="match status" value="1"/>
</dbReference>
<proteinExistence type="inferred from homology"/>
<comment type="similarity">
    <text evidence="1">Belongs to the MEMO1 family.</text>
</comment>
<dbReference type="SUPFAM" id="SSF53213">
    <property type="entry name" value="LigB-like"/>
    <property type="match status" value="1"/>
</dbReference>